<keyword evidence="1" id="KW-0175">Coiled coil</keyword>
<evidence type="ECO:0000313" key="4">
    <source>
        <dbReference type="EMBL" id="MBK6301121.1"/>
    </source>
</evidence>
<organism evidence="4 5">
    <name type="scientific">Candidatus Phosphoribacter hodrii</name>
    <dbReference type="NCBI Taxonomy" id="2953743"/>
    <lineage>
        <taxon>Bacteria</taxon>
        <taxon>Bacillati</taxon>
        <taxon>Actinomycetota</taxon>
        <taxon>Actinomycetes</taxon>
        <taxon>Micrococcales</taxon>
        <taxon>Dermatophilaceae</taxon>
        <taxon>Candidatus Phosphoribacter</taxon>
    </lineage>
</organism>
<dbReference type="Pfam" id="PF04977">
    <property type="entry name" value="DivIC"/>
    <property type="match status" value="1"/>
</dbReference>
<gene>
    <name evidence="4" type="ORF">IPF40_08725</name>
</gene>
<feature type="compositionally biased region" description="Basic residues" evidence="2">
    <location>
        <begin position="1"/>
        <end position="10"/>
    </location>
</feature>
<evidence type="ECO:0000256" key="2">
    <source>
        <dbReference type="SAM" id="MobiDB-lite"/>
    </source>
</evidence>
<feature type="compositionally biased region" description="Low complexity" evidence="2">
    <location>
        <begin position="11"/>
        <end position="27"/>
    </location>
</feature>
<evidence type="ECO:0000256" key="1">
    <source>
        <dbReference type="SAM" id="Coils"/>
    </source>
</evidence>
<evidence type="ECO:0000313" key="5">
    <source>
        <dbReference type="Proteomes" id="UP000718281"/>
    </source>
</evidence>
<name>A0A934X4U5_9MICO</name>
<dbReference type="AlphaFoldDB" id="A0A934X4U5"/>
<feature type="compositionally biased region" description="Basic and acidic residues" evidence="2">
    <location>
        <begin position="32"/>
        <end position="41"/>
    </location>
</feature>
<reference evidence="4 5" key="1">
    <citation type="submission" date="2020-10" db="EMBL/GenBank/DDBJ databases">
        <title>Connecting structure to function with the recovery of over 1000 high-quality activated sludge metagenome-assembled genomes encoding full-length rRNA genes using long-read sequencing.</title>
        <authorList>
            <person name="Singleton C.M."/>
            <person name="Petriglieri F."/>
            <person name="Kristensen J.M."/>
            <person name="Kirkegaard R.H."/>
            <person name="Michaelsen T.Y."/>
            <person name="Andersen M.H."/>
            <person name="Karst S.M."/>
            <person name="Dueholm M.S."/>
            <person name="Nielsen P.H."/>
            <person name="Albertsen M."/>
        </authorList>
    </citation>
    <scope>NUCLEOTIDE SEQUENCE [LARGE SCALE GENOMIC DNA]</scope>
    <source>
        <strain evidence="4">AalE_18-Q3-R2-46_BAT3C.188</strain>
    </source>
</reference>
<dbReference type="EMBL" id="JADIXZ010000004">
    <property type="protein sequence ID" value="MBK6301121.1"/>
    <property type="molecule type" value="Genomic_DNA"/>
</dbReference>
<keyword evidence="3" id="KW-0472">Membrane</keyword>
<accession>A0A934X4U5</accession>
<protein>
    <submittedName>
        <fullName evidence="4">Septum formation initiator family protein</fullName>
    </submittedName>
</protein>
<evidence type="ECO:0000256" key="3">
    <source>
        <dbReference type="SAM" id="Phobius"/>
    </source>
</evidence>
<comment type="caution">
    <text evidence="4">The sequence shown here is derived from an EMBL/GenBank/DDBJ whole genome shotgun (WGS) entry which is preliminary data.</text>
</comment>
<keyword evidence="3" id="KW-0812">Transmembrane</keyword>
<dbReference type="Proteomes" id="UP000718281">
    <property type="component" value="Unassembled WGS sequence"/>
</dbReference>
<proteinExistence type="predicted"/>
<feature type="coiled-coil region" evidence="1">
    <location>
        <begin position="71"/>
        <end position="98"/>
    </location>
</feature>
<dbReference type="InterPro" id="IPR007060">
    <property type="entry name" value="FtsL/DivIC"/>
</dbReference>
<keyword evidence="3" id="KW-1133">Transmembrane helix</keyword>
<feature type="region of interest" description="Disordered" evidence="2">
    <location>
        <begin position="1"/>
        <end position="41"/>
    </location>
</feature>
<feature type="transmembrane region" description="Helical" evidence="3">
    <location>
        <begin position="47"/>
        <end position="65"/>
    </location>
</feature>
<sequence length="183" mass="19803">MTTPARRTRVRPGTTATTGRRPGASRPAPAPRTREATPDDDRRGPAWLRWVILGAIAVVLLVTLVPTARSLARQRAEIDALATQVAQQQSQVASLQAEQERWTDPAYVEQQARDRLKFVKVGDRSYTVIDPQEAARPPVSGASVAAPQANGDAPWYGQIWQSVQLADRPTAGMLPVTAPPTAP</sequence>